<feature type="compositionally biased region" description="Basic and acidic residues" evidence="1">
    <location>
        <begin position="174"/>
        <end position="185"/>
    </location>
</feature>
<dbReference type="InParanoid" id="A0A507B0N5"/>
<feature type="region of interest" description="Disordered" evidence="1">
    <location>
        <begin position="139"/>
        <end position="185"/>
    </location>
</feature>
<comment type="caution">
    <text evidence="3">The sequence shown here is derived from an EMBL/GenBank/DDBJ whole genome shotgun (WGS) entry which is preliminary data.</text>
</comment>
<feature type="chain" id="PRO_5021479455" evidence="2">
    <location>
        <begin position="18"/>
        <end position="302"/>
    </location>
</feature>
<feature type="signal peptide" evidence="2">
    <location>
        <begin position="1"/>
        <end position="17"/>
    </location>
</feature>
<gene>
    <name evidence="3" type="ORF">E0L32_001287</name>
</gene>
<evidence type="ECO:0000256" key="1">
    <source>
        <dbReference type="SAM" id="MobiDB-lite"/>
    </source>
</evidence>
<evidence type="ECO:0000256" key="2">
    <source>
        <dbReference type="SAM" id="SignalP"/>
    </source>
</evidence>
<dbReference type="GO" id="GO:0008237">
    <property type="term" value="F:metallopeptidase activity"/>
    <property type="evidence" value="ECO:0007669"/>
    <property type="project" value="InterPro"/>
</dbReference>
<dbReference type="Proteomes" id="UP000319257">
    <property type="component" value="Unassembled WGS sequence"/>
</dbReference>
<protein>
    <submittedName>
        <fullName evidence="3">Uncharacterized protein</fullName>
    </submittedName>
</protein>
<dbReference type="Gene3D" id="3.40.390.10">
    <property type="entry name" value="Collagenase (Catalytic Domain)"/>
    <property type="match status" value="1"/>
</dbReference>
<name>A0A507B0N5_9PEZI</name>
<keyword evidence="4" id="KW-1185">Reference proteome</keyword>
<feature type="compositionally biased region" description="Polar residues" evidence="1">
    <location>
        <begin position="139"/>
        <end position="154"/>
    </location>
</feature>
<accession>A0A507B0N5</accession>
<keyword evidence="2" id="KW-0732">Signal</keyword>
<evidence type="ECO:0000313" key="4">
    <source>
        <dbReference type="Proteomes" id="UP000319257"/>
    </source>
</evidence>
<sequence>MIRSIFAIVFMTQAVLARVSTVELSDPPTKPVITPEFHWSELETNFVAALPQNNFHIDSMDHSWTTDACKSFAQLARLGVSDYRLFNVTSLIVSPYLNDSILASSSDDVVNIRWNVNVWLFAHELGHSLDFHHHFVHSTGSPDTGKNVSQNCVSHKTRSQDKQEQGKQPVQYSKSEEWRRSEKQDDTVVTHYARHTWTEHFAETAVAAMYNVLVPNGLAKLHPNATQVHHQVELWEKMFGHTATPGGRCTGRHAHSRIVWKEDRKAGKARLPAHGFISAVAMLPDAPEGPRKSPFVTRARNV</sequence>
<dbReference type="AlphaFoldDB" id="A0A507B0N5"/>
<dbReference type="RefSeq" id="XP_030991801.1">
    <property type="nucleotide sequence ID" value="XM_031135349.1"/>
</dbReference>
<evidence type="ECO:0000313" key="3">
    <source>
        <dbReference type="EMBL" id="TPX10090.1"/>
    </source>
</evidence>
<organism evidence="3 4">
    <name type="scientific">Thyridium curvatum</name>
    <dbReference type="NCBI Taxonomy" id="1093900"/>
    <lineage>
        <taxon>Eukaryota</taxon>
        <taxon>Fungi</taxon>
        <taxon>Dikarya</taxon>
        <taxon>Ascomycota</taxon>
        <taxon>Pezizomycotina</taxon>
        <taxon>Sordariomycetes</taxon>
        <taxon>Sordariomycetidae</taxon>
        <taxon>Thyridiales</taxon>
        <taxon>Thyridiaceae</taxon>
        <taxon>Thyridium</taxon>
    </lineage>
</organism>
<dbReference type="OrthoDB" id="2142213at2759"/>
<proteinExistence type="predicted"/>
<dbReference type="STRING" id="1093900.A0A507B0N5"/>
<dbReference type="InterPro" id="IPR024079">
    <property type="entry name" value="MetalloPept_cat_dom_sf"/>
</dbReference>
<reference evidence="3 4" key="1">
    <citation type="submission" date="2019-06" db="EMBL/GenBank/DDBJ databases">
        <title>Draft genome sequence of the filamentous fungus Phialemoniopsis curvata isolated from diesel fuel.</title>
        <authorList>
            <person name="Varaljay V.A."/>
            <person name="Lyon W.J."/>
            <person name="Crouch A.L."/>
            <person name="Drake C.E."/>
            <person name="Hollomon J.M."/>
            <person name="Nadeau L.J."/>
            <person name="Nunn H.S."/>
            <person name="Stevenson B.S."/>
            <person name="Bojanowski C.L."/>
            <person name="Crookes-Goodson W.J."/>
        </authorList>
    </citation>
    <scope>NUCLEOTIDE SEQUENCE [LARGE SCALE GENOMIC DNA]</scope>
    <source>
        <strain evidence="3 4">D216</strain>
    </source>
</reference>
<dbReference type="GeneID" id="41968734"/>
<dbReference type="EMBL" id="SKBQ01000005">
    <property type="protein sequence ID" value="TPX10090.1"/>
    <property type="molecule type" value="Genomic_DNA"/>
</dbReference>